<keyword evidence="1" id="KW-0813">Transport</keyword>
<keyword evidence="6" id="KW-1185">Reference proteome</keyword>
<evidence type="ECO:0000256" key="2">
    <source>
        <dbReference type="SAM" id="MobiDB-lite"/>
    </source>
</evidence>
<keyword evidence="3" id="KW-0812">Transmembrane</keyword>
<evidence type="ECO:0000256" key="1">
    <source>
        <dbReference type="ARBA" id="ARBA00022448"/>
    </source>
</evidence>
<proteinExistence type="predicted"/>
<evidence type="ECO:0000313" key="6">
    <source>
        <dbReference type="Proteomes" id="UP000008698"/>
    </source>
</evidence>
<evidence type="ECO:0000256" key="3">
    <source>
        <dbReference type="SAM" id="Phobius"/>
    </source>
</evidence>
<feature type="compositionally biased region" description="Basic residues" evidence="2">
    <location>
        <begin position="119"/>
        <end position="128"/>
    </location>
</feature>
<sequence>MENEFSRIDLTCSAESLIPSGPGYDDINHQVCTLAGSTPGTTLVDGSQYIAQGFSYFKGDMWRNFGIIVALIVGFLILNVLLGEIVNFGAGGNSAKVYQKPNAERKKAQRGAPRERERKRPRAQKGTS</sequence>
<gene>
    <name evidence="5" type="ORF">VDBG_09189</name>
</gene>
<organism evidence="6">
    <name type="scientific">Verticillium alfalfae (strain VaMs.102 / ATCC MYA-4576 / FGSC 10136)</name>
    <name type="common">Verticillium wilt of alfalfa</name>
    <name type="synonym">Verticillium albo-atrum</name>
    <dbReference type="NCBI Taxonomy" id="526221"/>
    <lineage>
        <taxon>Eukaryota</taxon>
        <taxon>Fungi</taxon>
        <taxon>Dikarya</taxon>
        <taxon>Ascomycota</taxon>
        <taxon>Pezizomycotina</taxon>
        <taxon>Sordariomycetes</taxon>
        <taxon>Hypocreomycetidae</taxon>
        <taxon>Glomerellales</taxon>
        <taxon>Plectosphaerellaceae</taxon>
        <taxon>Verticillium</taxon>
    </lineage>
</organism>
<dbReference type="GO" id="GO:0005524">
    <property type="term" value="F:ATP binding"/>
    <property type="evidence" value="ECO:0007669"/>
    <property type="project" value="InterPro"/>
</dbReference>
<dbReference type="HOGENOM" id="CLU_1961259_0_0_1"/>
<dbReference type="GO" id="GO:0042626">
    <property type="term" value="F:ATPase-coupled transmembrane transporter activity"/>
    <property type="evidence" value="ECO:0007669"/>
    <property type="project" value="InterPro"/>
</dbReference>
<dbReference type="eggNOG" id="KOG0065">
    <property type="taxonomic scope" value="Eukaryota"/>
</dbReference>
<feature type="transmembrane region" description="Helical" evidence="3">
    <location>
        <begin position="65"/>
        <end position="90"/>
    </location>
</feature>
<keyword evidence="3" id="KW-1133">Transmembrane helix</keyword>
<dbReference type="GeneID" id="9528406"/>
<reference evidence="6" key="1">
    <citation type="journal article" date="2011" name="PLoS Pathog.">
        <title>Comparative genomics yields insights into niche adaptation of plant vascular wilt pathogens.</title>
        <authorList>
            <person name="Klosterman S.J."/>
            <person name="Subbarao K.V."/>
            <person name="Kang S."/>
            <person name="Veronese P."/>
            <person name="Gold S.E."/>
            <person name="Thomma B.P.H.J."/>
            <person name="Chen Z."/>
            <person name="Henrissat B."/>
            <person name="Lee Y.-H."/>
            <person name="Park J."/>
            <person name="Garcia-Pedrajas M.D."/>
            <person name="Barbara D.J."/>
            <person name="Anchieta A."/>
            <person name="de Jonge R."/>
            <person name="Santhanam P."/>
            <person name="Maruthachalam K."/>
            <person name="Atallah Z."/>
            <person name="Amyotte S.G."/>
            <person name="Paz Z."/>
            <person name="Inderbitzin P."/>
            <person name="Hayes R.J."/>
            <person name="Heiman D.I."/>
            <person name="Young S."/>
            <person name="Zeng Q."/>
            <person name="Engels R."/>
            <person name="Galagan J."/>
            <person name="Cuomo C.A."/>
            <person name="Dobinson K.F."/>
            <person name="Ma L.-J."/>
        </authorList>
    </citation>
    <scope>NUCLEOTIDE SEQUENCE [LARGE SCALE GENOMIC DNA]</scope>
    <source>
        <strain evidence="6">VaMs.102 / ATCC MYA-4576 / FGSC 10136</strain>
    </source>
</reference>
<dbReference type="AlphaFoldDB" id="C9SWB4"/>
<name>C9SWB4_VERA1</name>
<feature type="compositionally biased region" description="Basic and acidic residues" evidence="2">
    <location>
        <begin position="102"/>
        <end position="118"/>
    </location>
</feature>
<dbReference type="Proteomes" id="UP000008698">
    <property type="component" value="Unassembled WGS sequence"/>
</dbReference>
<dbReference type="Pfam" id="PF06422">
    <property type="entry name" value="PDR_CDR"/>
    <property type="match status" value="1"/>
</dbReference>
<feature type="domain" description="CDR ABC transporter" evidence="4">
    <location>
        <begin position="18"/>
        <end position="106"/>
    </location>
</feature>
<dbReference type="InterPro" id="IPR010929">
    <property type="entry name" value="PDR_CDR_ABC"/>
</dbReference>
<accession>C9SWB4</accession>
<dbReference type="KEGG" id="val:VDBG_09189"/>
<feature type="region of interest" description="Disordered" evidence="2">
    <location>
        <begin position="99"/>
        <end position="128"/>
    </location>
</feature>
<protein>
    <submittedName>
        <fullName evidence="5">Brefeldin A resistance protein</fullName>
    </submittedName>
</protein>
<evidence type="ECO:0000259" key="4">
    <source>
        <dbReference type="Pfam" id="PF06422"/>
    </source>
</evidence>
<dbReference type="GO" id="GO:0016020">
    <property type="term" value="C:membrane"/>
    <property type="evidence" value="ECO:0007669"/>
    <property type="project" value="InterPro"/>
</dbReference>
<dbReference type="OrthoDB" id="245989at2759"/>
<dbReference type="RefSeq" id="XP_003000694.1">
    <property type="nucleotide sequence ID" value="XM_003000648.1"/>
</dbReference>
<keyword evidence="3" id="KW-0472">Membrane</keyword>
<dbReference type="EMBL" id="DS985227">
    <property type="protein sequence ID" value="EEY23079.1"/>
    <property type="molecule type" value="Genomic_DNA"/>
</dbReference>
<evidence type="ECO:0000313" key="5">
    <source>
        <dbReference type="EMBL" id="EEY23079.1"/>
    </source>
</evidence>